<evidence type="ECO:0000256" key="2">
    <source>
        <dbReference type="ARBA" id="ARBA00012796"/>
    </source>
</evidence>
<evidence type="ECO:0000259" key="12">
    <source>
        <dbReference type="Pfam" id="PF08704"/>
    </source>
</evidence>
<evidence type="ECO:0000256" key="8">
    <source>
        <dbReference type="ARBA" id="ARBA00023242"/>
    </source>
</evidence>
<name>A0A1R1YRL2_9FUNG</name>
<accession>A0A1R1YRL2</accession>
<evidence type="ECO:0000256" key="5">
    <source>
        <dbReference type="ARBA" id="ARBA00022679"/>
    </source>
</evidence>
<dbReference type="GO" id="GO:0030488">
    <property type="term" value="P:tRNA methylation"/>
    <property type="evidence" value="ECO:0007669"/>
    <property type="project" value="InterPro"/>
</dbReference>
<dbReference type="InterPro" id="IPR014816">
    <property type="entry name" value="tRNA_MeTrfase_Gcd14"/>
</dbReference>
<keyword evidence="6 9" id="KW-0949">S-adenosyl-L-methionine</keyword>
<dbReference type="Pfam" id="PF08704">
    <property type="entry name" value="GCD14"/>
    <property type="match status" value="1"/>
</dbReference>
<proteinExistence type="inferred from homology"/>
<comment type="caution">
    <text evidence="13">The sequence shown here is derived from an EMBL/GenBank/DDBJ whole genome shotgun (WGS) entry which is preliminary data.</text>
</comment>
<evidence type="ECO:0000256" key="1">
    <source>
        <dbReference type="ARBA" id="ARBA00004123"/>
    </source>
</evidence>
<dbReference type="GO" id="GO:0031515">
    <property type="term" value="C:tRNA (m1A) methyltransferase complex"/>
    <property type="evidence" value="ECO:0007669"/>
    <property type="project" value="UniProtKB-UniRule"/>
</dbReference>
<evidence type="ECO:0000256" key="9">
    <source>
        <dbReference type="PIRNR" id="PIRNR017269"/>
    </source>
</evidence>
<evidence type="ECO:0000256" key="10">
    <source>
        <dbReference type="PIRSR" id="PIRSR017269-1"/>
    </source>
</evidence>
<dbReference type="Proteomes" id="UP000187429">
    <property type="component" value="Unassembled WGS sequence"/>
</dbReference>
<dbReference type="GO" id="GO:0005634">
    <property type="term" value="C:nucleus"/>
    <property type="evidence" value="ECO:0007669"/>
    <property type="project" value="UniProtKB-SubCell"/>
</dbReference>
<dbReference type="EMBL" id="LSSM01000265">
    <property type="protein sequence ID" value="OMJ29500.1"/>
    <property type="molecule type" value="Genomic_DNA"/>
</dbReference>
<dbReference type="InterPro" id="IPR029063">
    <property type="entry name" value="SAM-dependent_MTases_sf"/>
</dbReference>
<protein>
    <recommendedName>
        <fullName evidence="3 9">tRNA (adenine(58)-N(1))-methyltransferase catalytic subunit TRM61</fullName>
        <ecNumber evidence="2 9">2.1.1.220</ecNumber>
    </recommendedName>
</protein>
<dbReference type="PANTHER" id="PTHR12133:SF2">
    <property type="entry name" value="TRNA (ADENINE(58)-N(1))-METHYLTRANSFERASE CATALYTIC SUBUNIT TRMT61A"/>
    <property type="match status" value="1"/>
</dbReference>
<evidence type="ECO:0000256" key="11">
    <source>
        <dbReference type="SAM" id="MobiDB-lite"/>
    </source>
</evidence>
<dbReference type="PANTHER" id="PTHR12133">
    <property type="entry name" value="TRNA (ADENINE(58)-N(1))-METHYLTRANSFERASE"/>
    <property type="match status" value="1"/>
</dbReference>
<dbReference type="AlphaFoldDB" id="A0A1R1YRL2"/>
<organism evidence="13 14">
    <name type="scientific">Smittium culicis</name>
    <dbReference type="NCBI Taxonomy" id="133412"/>
    <lineage>
        <taxon>Eukaryota</taxon>
        <taxon>Fungi</taxon>
        <taxon>Fungi incertae sedis</taxon>
        <taxon>Zoopagomycota</taxon>
        <taxon>Kickxellomycotina</taxon>
        <taxon>Harpellomycetes</taxon>
        <taxon>Harpellales</taxon>
        <taxon>Legeriomycetaceae</taxon>
        <taxon>Smittium</taxon>
    </lineage>
</organism>
<evidence type="ECO:0000256" key="6">
    <source>
        <dbReference type="ARBA" id="ARBA00022691"/>
    </source>
</evidence>
<evidence type="ECO:0000313" key="13">
    <source>
        <dbReference type="EMBL" id="OMJ29500.1"/>
    </source>
</evidence>
<dbReference type="GO" id="GO:0160107">
    <property type="term" value="F:tRNA (adenine(58)-N1)-methyltransferase activity"/>
    <property type="evidence" value="ECO:0007669"/>
    <property type="project" value="UniProtKB-EC"/>
</dbReference>
<evidence type="ECO:0000313" key="14">
    <source>
        <dbReference type="Proteomes" id="UP000187429"/>
    </source>
</evidence>
<comment type="catalytic activity">
    <reaction evidence="9">
        <text>adenosine(58) in tRNA + S-adenosyl-L-methionine = N(1)-methyladenosine(58) in tRNA + S-adenosyl-L-homocysteine + H(+)</text>
        <dbReference type="Rhea" id="RHEA:43152"/>
        <dbReference type="Rhea" id="RHEA-COMP:10365"/>
        <dbReference type="Rhea" id="RHEA-COMP:10366"/>
        <dbReference type="ChEBI" id="CHEBI:15378"/>
        <dbReference type="ChEBI" id="CHEBI:57856"/>
        <dbReference type="ChEBI" id="CHEBI:59789"/>
        <dbReference type="ChEBI" id="CHEBI:74411"/>
        <dbReference type="ChEBI" id="CHEBI:74491"/>
        <dbReference type="EC" id="2.1.1.220"/>
    </reaction>
</comment>
<feature type="binding site" evidence="10">
    <location>
        <position position="136"/>
    </location>
    <ligand>
        <name>S-adenosyl-L-methionine</name>
        <dbReference type="ChEBI" id="CHEBI:59789"/>
    </ligand>
</feature>
<keyword evidence="14" id="KW-1185">Reference proteome</keyword>
<dbReference type="PIRSF" id="PIRSF017269">
    <property type="entry name" value="GCD14"/>
    <property type="match status" value="1"/>
</dbReference>
<sequence length="283" mass="31624">MATKHFHEYKKTIENGDTVMVYLMVSSKGRGYVYLLHPTPELWTLAVPHRTQILYLPDISFISAKLNFTPGKVVVESGTGSGSFSHSIARSITGNGGHLYTFEYHEQRVNILRDEIKLHSLSDTVTLAHRDVFFLDLPAPWEAIQHAVKALKKDIVGKICTFSPCIEQVQKTALELNKNGFFDIETFEVLVRYNKSSNLVLPDIQSAIEGKKASFNSNKGRKRPIPEKDSTITPNDNNPLSAETPEAQVTITPIQNTLLASNFEISARGHTSYLTFASLFTNL</sequence>
<evidence type="ECO:0000256" key="4">
    <source>
        <dbReference type="ARBA" id="ARBA00022603"/>
    </source>
</evidence>
<keyword evidence="4 9" id="KW-0489">Methyltransferase</keyword>
<dbReference type="InterPro" id="IPR049470">
    <property type="entry name" value="TRM61_C"/>
</dbReference>
<dbReference type="Gene3D" id="3.40.50.150">
    <property type="entry name" value="Vaccinia Virus protein VP39"/>
    <property type="match status" value="1"/>
</dbReference>
<evidence type="ECO:0000256" key="3">
    <source>
        <dbReference type="ARBA" id="ARBA00015963"/>
    </source>
</evidence>
<dbReference type="PROSITE" id="PS51620">
    <property type="entry name" value="SAM_TRM61"/>
    <property type="match status" value="1"/>
</dbReference>
<comment type="subcellular location">
    <subcellularLocation>
        <location evidence="1 9">Nucleus</location>
    </subcellularLocation>
</comment>
<keyword evidence="8 9" id="KW-0539">Nucleus</keyword>
<dbReference type="EC" id="2.1.1.220" evidence="2 9"/>
<keyword evidence="7 9" id="KW-0819">tRNA processing</keyword>
<reference evidence="14" key="1">
    <citation type="submission" date="2017-01" db="EMBL/GenBank/DDBJ databases">
        <authorList>
            <person name="Wang Y."/>
            <person name="White M."/>
            <person name="Kvist S."/>
            <person name="Moncalvo J.-M."/>
        </authorList>
    </citation>
    <scope>NUCLEOTIDE SEQUENCE [LARGE SCALE GENOMIC DNA]</scope>
    <source>
        <strain evidence="14">ID-206-W2</strain>
    </source>
</reference>
<feature type="binding site" evidence="10">
    <location>
        <position position="103"/>
    </location>
    <ligand>
        <name>S-adenosyl-L-methionine</name>
        <dbReference type="ChEBI" id="CHEBI:59789"/>
    </ligand>
</feature>
<comment type="similarity">
    <text evidence="9">Belongs to the class I-like SAM-binding methyltransferase superfamily. TRM61 family.</text>
</comment>
<feature type="domain" description="tRNA (adenine(58)-N(1))-methyltransferase catalytic subunit TRM61 C-terminal" evidence="12">
    <location>
        <begin position="31"/>
        <end position="278"/>
    </location>
</feature>
<feature type="region of interest" description="Disordered" evidence="11">
    <location>
        <begin position="215"/>
        <end position="243"/>
    </location>
</feature>
<dbReference type="SUPFAM" id="SSF53335">
    <property type="entry name" value="S-adenosyl-L-methionine-dependent methyltransferases"/>
    <property type="match status" value="1"/>
</dbReference>
<keyword evidence="5 9" id="KW-0808">Transferase</keyword>
<comment type="function">
    <text evidence="9">Catalytic subunit of tRNA (adenine-N(1)-)-methyltransferase, which catalyzes the formation of N(1)-methyladenine at position 58 (m1A58) in initiator methionyl-tRNA.</text>
</comment>
<dbReference type="OrthoDB" id="1925287at2759"/>
<feature type="compositionally biased region" description="Polar residues" evidence="11">
    <location>
        <begin position="231"/>
        <end position="243"/>
    </location>
</feature>
<gene>
    <name evidence="13" type="ORF">AYI69_g989</name>
</gene>
<evidence type="ECO:0000256" key="7">
    <source>
        <dbReference type="ARBA" id="ARBA00022694"/>
    </source>
</evidence>